<name>A0A7C9IH40_9RHOB</name>
<evidence type="ECO:0000256" key="3">
    <source>
        <dbReference type="SAM" id="SignalP"/>
    </source>
</evidence>
<keyword evidence="3" id="KW-0732">Signal</keyword>
<dbReference type="SUPFAM" id="SSF53850">
    <property type="entry name" value="Periplasmic binding protein-like II"/>
    <property type="match status" value="1"/>
</dbReference>
<dbReference type="InterPro" id="IPR050490">
    <property type="entry name" value="Bact_solute-bd_prot1"/>
</dbReference>
<evidence type="ECO:0000256" key="1">
    <source>
        <dbReference type="ARBA" id="ARBA00004418"/>
    </source>
</evidence>
<dbReference type="Proteomes" id="UP000480350">
    <property type="component" value="Unassembled WGS sequence"/>
</dbReference>
<comment type="subcellular location">
    <subcellularLocation>
        <location evidence="1">Periplasm</location>
    </subcellularLocation>
</comment>
<organism evidence="4 5">
    <name type="scientific">Kangsaoukella pontilimi</name>
    <dbReference type="NCBI Taxonomy" id="2691042"/>
    <lineage>
        <taxon>Bacteria</taxon>
        <taxon>Pseudomonadati</taxon>
        <taxon>Pseudomonadota</taxon>
        <taxon>Alphaproteobacteria</taxon>
        <taxon>Rhodobacterales</taxon>
        <taxon>Paracoccaceae</taxon>
        <taxon>Kangsaoukella</taxon>
    </lineage>
</organism>
<proteinExistence type="inferred from homology"/>
<feature type="signal peptide" evidence="3">
    <location>
        <begin position="1"/>
        <end position="22"/>
    </location>
</feature>
<keyword evidence="5" id="KW-1185">Reference proteome</keyword>
<dbReference type="AlphaFoldDB" id="A0A7C9IH40"/>
<dbReference type="GO" id="GO:0042597">
    <property type="term" value="C:periplasmic space"/>
    <property type="evidence" value="ECO:0007669"/>
    <property type="project" value="UniProtKB-SubCell"/>
</dbReference>
<evidence type="ECO:0000313" key="5">
    <source>
        <dbReference type="Proteomes" id="UP000480350"/>
    </source>
</evidence>
<reference evidence="4 5" key="1">
    <citation type="submission" date="2019-12" db="EMBL/GenBank/DDBJ databases">
        <authorList>
            <person name="Lee S.D."/>
        </authorList>
    </citation>
    <scope>NUCLEOTIDE SEQUENCE [LARGE SCALE GENOMIC DNA]</scope>
    <source>
        <strain evidence="4 5">GH1-50</strain>
    </source>
</reference>
<reference evidence="4 5" key="2">
    <citation type="submission" date="2020-03" db="EMBL/GenBank/DDBJ databases">
        <title>Kangsaoukella pontilimi gen. nov., sp. nov., a new member of the family Rhodobacteraceae isolated from a tidal mudflat.</title>
        <authorList>
            <person name="Kim I.S."/>
        </authorList>
    </citation>
    <scope>NUCLEOTIDE SEQUENCE [LARGE SCALE GENOMIC DNA]</scope>
    <source>
        <strain evidence="4 5">GH1-50</strain>
    </source>
</reference>
<dbReference type="InterPro" id="IPR006059">
    <property type="entry name" value="SBP"/>
</dbReference>
<sequence length="410" mass="45899">MKYFRTTVCALALAAVATTANARDLVMNANTSDPAQKQAMEDLIADFEAAYPDIDVKFNLYDHEAFKVAMRNFLVSDAPDLITWNAGNRMKVFVDLGLLEDVSDVWEAEGLYEKMPAVVGASSVDGKQYGVPYAYYAWGFYYRQDLFDQAGITETPTTWEEFLDVGAKLNAAGITPVTIGTKNLWPAAGWFDFLNLRVNGVDFHAELMDGKVKYTDERVKNVFAKWAELVEADFFVENHPAYSFQEALPFMNQGDAAMYLLAPFIVSMFPEDVRAKVEWFPFPIIDEAVGIYEDAPTDSFHIPVNAKNKDDARLFLAFAAQADNQTKTAGTLDMLPPNVNASVKDDRFAKGGFAQLSKADGIMQFYDRDTDPALAKVGMQGFQEFLQNPDRIDQILERIEAERARIYGPL</sequence>
<comment type="similarity">
    <text evidence="2">Belongs to the bacterial solute-binding protein 1 family.</text>
</comment>
<dbReference type="EMBL" id="WUPT01000001">
    <property type="protein sequence ID" value="MXQ07362.1"/>
    <property type="molecule type" value="Genomic_DNA"/>
</dbReference>
<comment type="caution">
    <text evidence="4">The sequence shown here is derived from an EMBL/GenBank/DDBJ whole genome shotgun (WGS) entry which is preliminary data.</text>
</comment>
<accession>A0A7C9IH40</accession>
<dbReference type="PANTHER" id="PTHR43649">
    <property type="entry name" value="ARABINOSE-BINDING PROTEIN-RELATED"/>
    <property type="match status" value="1"/>
</dbReference>
<gene>
    <name evidence="4" type="ORF">GQ651_05830</name>
</gene>
<dbReference type="Gene3D" id="3.40.190.10">
    <property type="entry name" value="Periplasmic binding protein-like II"/>
    <property type="match status" value="2"/>
</dbReference>
<dbReference type="PANTHER" id="PTHR43649:SF14">
    <property type="entry name" value="BLR3389 PROTEIN"/>
    <property type="match status" value="1"/>
</dbReference>
<dbReference type="RefSeq" id="WP_160763238.1">
    <property type="nucleotide sequence ID" value="NZ_WUPT01000001.1"/>
</dbReference>
<feature type="chain" id="PRO_5028868562" evidence="3">
    <location>
        <begin position="23"/>
        <end position="410"/>
    </location>
</feature>
<dbReference type="Pfam" id="PF01547">
    <property type="entry name" value="SBP_bac_1"/>
    <property type="match status" value="1"/>
</dbReference>
<evidence type="ECO:0000256" key="2">
    <source>
        <dbReference type="ARBA" id="ARBA00008520"/>
    </source>
</evidence>
<evidence type="ECO:0000313" key="4">
    <source>
        <dbReference type="EMBL" id="MXQ07362.1"/>
    </source>
</evidence>
<protein>
    <submittedName>
        <fullName evidence="4">Extracellular solute-binding protein</fullName>
    </submittedName>
</protein>